<dbReference type="InterPro" id="IPR007476">
    <property type="entry name" value="RdgC"/>
</dbReference>
<organism evidence="1 2">
    <name type="scientific">Geothrix rubra</name>
    <dbReference type="NCBI Taxonomy" id="2927977"/>
    <lineage>
        <taxon>Bacteria</taxon>
        <taxon>Pseudomonadati</taxon>
        <taxon>Acidobacteriota</taxon>
        <taxon>Holophagae</taxon>
        <taxon>Holophagales</taxon>
        <taxon>Holophagaceae</taxon>
        <taxon>Geothrix</taxon>
    </lineage>
</organism>
<dbReference type="Pfam" id="PF04381">
    <property type="entry name" value="RdgC"/>
    <property type="match status" value="1"/>
</dbReference>
<dbReference type="Proteomes" id="UP001165089">
    <property type="component" value="Unassembled WGS sequence"/>
</dbReference>
<evidence type="ECO:0008006" key="3">
    <source>
        <dbReference type="Google" id="ProtNLM"/>
    </source>
</evidence>
<accession>A0ABQ5Q3V7</accession>
<comment type="caution">
    <text evidence="1">The sequence shown here is derived from an EMBL/GenBank/DDBJ whole genome shotgun (WGS) entry which is preliminary data.</text>
</comment>
<keyword evidence="2" id="KW-1185">Reference proteome</keyword>
<evidence type="ECO:0000313" key="1">
    <source>
        <dbReference type="EMBL" id="GLH69287.1"/>
    </source>
</evidence>
<sequence>MSMLQGSVSLKRFLVLGPVPDLEDLQAGLVQDQFRPFQDGLEEERMGWCDWRNPLITPPEQDWVSQERFAVFALRIDTRRVPPSLLKAHVDLRAQQLVQEKDLAFLGKEARLSLQDEIKVELLRKVLPVPKVVEVAWDLKGGLLWTTASSAKAQGALASLFMKSFGCEIHPLAPLVLSGRLCPDLSVEALMALDPIDLELEEAQG</sequence>
<protein>
    <recommendedName>
        <fullName evidence="3">Recombination-associated protein RdgC</fullName>
    </recommendedName>
</protein>
<evidence type="ECO:0000313" key="2">
    <source>
        <dbReference type="Proteomes" id="UP001165089"/>
    </source>
</evidence>
<dbReference type="EMBL" id="BSDD01000001">
    <property type="protein sequence ID" value="GLH69287.1"/>
    <property type="molecule type" value="Genomic_DNA"/>
</dbReference>
<gene>
    <name evidence="1" type="ORF">GETHPA_08200</name>
</gene>
<name>A0ABQ5Q3V7_9BACT</name>
<proteinExistence type="predicted"/>
<dbReference type="RefSeq" id="WP_285723212.1">
    <property type="nucleotide sequence ID" value="NZ_BSDD01000001.1"/>
</dbReference>
<reference evidence="1 2" key="1">
    <citation type="journal article" date="2023" name="Antonie Van Leeuwenhoek">
        <title>Mesoterricola silvestris gen. nov., sp. nov., Mesoterricola sediminis sp. nov., Geothrix oryzae sp. nov., Geothrix edaphica sp. nov., Geothrix rubra sp. nov., and Geothrix limicola sp. nov., six novel members of Acidobacteriota isolated from soils.</title>
        <authorList>
            <person name="Itoh H."/>
            <person name="Sugisawa Y."/>
            <person name="Mise K."/>
            <person name="Xu Z."/>
            <person name="Kuniyasu M."/>
            <person name="Ushijima N."/>
            <person name="Kawano K."/>
            <person name="Kobayashi E."/>
            <person name="Shiratori Y."/>
            <person name="Masuda Y."/>
            <person name="Senoo K."/>
        </authorList>
    </citation>
    <scope>NUCLEOTIDE SEQUENCE [LARGE SCALE GENOMIC DNA]</scope>
    <source>
        <strain evidence="1 2">Red803</strain>
    </source>
</reference>